<dbReference type="Gene3D" id="1.10.3230.30">
    <property type="entry name" value="Phage gp6-like head-tail connector protein"/>
    <property type="match status" value="1"/>
</dbReference>
<keyword evidence="2" id="KW-1185">Reference proteome</keyword>
<dbReference type="CDD" id="cd08054">
    <property type="entry name" value="gp6"/>
    <property type="match status" value="1"/>
</dbReference>
<proteinExistence type="predicted"/>
<name>A0A318T2P0_9HYPH</name>
<dbReference type="InterPro" id="IPR021146">
    <property type="entry name" value="Phage_gp6-like_head-tail"/>
</dbReference>
<dbReference type="NCBIfam" id="TIGR02215">
    <property type="entry name" value="phage_chp_gp8"/>
    <property type="match status" value="1"/>
</dbReference>
<comment type="caution">
    <text evidence="1">The sequence shown here is derived from an EMBL/GenBank/DDBJ whole genome shotgun (WGS) entry which is preliminary data.</text>
</comment>
<dbReference type="InterPro" id="IPR011738">
    <property type="entry name" value="Phage_CHP"/>
</dbReference>
<dbReference type="RefSeq" id="WP_110753336.1">
    <property type="nucleotide sequence ID" value="NZ_QJTF01000018.1"/>
</dbReference>
<dbReference type="OrthoDB" id="7597216at2"/>
<dbReference type="Proteomes" id="UP000247454">
    <property type="component" value="Unassembled WGS sequence"/>
</dbReference>
<evidence type="ECO:0000313" key="2">
    <source>
        <dbReference type="Proteomes" id="UP000247454"/>
    </source>
</evidence>
<reference evidence="1 2" key="1">
    <citation type="submission" date="2018-06" db="EMBL/GenBank/DDBJ databases">
        <title>Genomic Encyclopedia of Type Strains, Phase III (KMG-III): the genomes of soil and plant-associated and newly described type strains.</title>
        <authorList>
            <person name="Whitman W."/>
        </authorList>
    </citation>
    <scope>NUCLEOTIDE SEQUENCE [LARGE SCALE GENOMIC DNA]</scope>
    <source>
        <strain evidence="1 2">ORS 1419</strain>
    </source>
</reference>
<protein>
    <submittedName>
        <fullName evidence="1">Putative phiE125 gp8 family phage protein</fullName>
    </submittedName>
</protein>
<gene>
    <name evidence="1" type="ORF">C7477_11848</name>
</gene>
<evidence type="ECO:0000313" key="1">
    <source>
        <dbReference type="EMBL" id="PYE86910.1"/>
    </source>
</evidence>
<organism evidence="1 2">
    <name type="scientific">Phyllobacterium leguminum</name>
    <dbReference type="NCBI Taxonomy" id="314237"/>
    <lineage>
        <taxon>Bacteria</taxon>
        <taxon>Pseudomonadati</taxon>
        <taxon>Pseudomonadota</taxon>
        <taxon>Alphaproteobacteria</taxon>
        <taxon>Hyphomicrobiales</taxon>
        <taxon>Phyllobacteriaceae</taxon>
        <taxon>Phyllobacterium</taxon>
    </lineage>
</organism>
<dbReference type="AlphaFoldDB" id="A0A318T2P0"/>
<sequence>MAMHLITPPAIEPVTVSELRSFLRVSPDEDDVLLTQIIRTAREAVEAQAGLALINQTWRLRLDRWPRSGRVALYRHPVREIVEVRAYAPGGMAFIIGTGERYLQGSRPQRLYLSPRADAHWFDGMEIDFLAGFGETAADVPDALKRAILMHIADNYKVHGSIGREVQPA</sequence>
<accession>A0A318T2P0</accession>
<dbReference type="Pfam" id="PF05135">
    <property type="entry name" value="Phage_connect_1"/>
    <property type="match status" value="1"/>
</dbReference>
<dbReference type="EMBL" id="QJTF01000018">
    <property type="protein sequence ID" value="PYE86910.1"/>
    <property type="molecule type" value="Genomic_DNA"/>
</dbReference>